<dbReference type="GO" id="GO:0003747">
    <property type="term" value="F:translation release factor activity"/>
    <property type="evidence" value="ECO:0007669"/>
    <property type="project" value="InterPro"/>
</dbReference>
<name>A0AAE3VIT0_9BACT</name>
<accession>A0AAE3VIT0</accession>
<comment type="caution">
    <text evidence="3">The sequence shown here is derived from an EMBL/GenBank/DDBJ whole genome shotgun (WGS) entry which is preliminary data.</text>
</comment>
<dbReference type="Pfam" id="PF00472">
    <property type="entry name" value="RF-1"/>
    <property type="match status" value="1"/>
</dbReference>
<gene>
    <name evidence="3" type="ORF">J3R75_002991</name>
</gene>
<feature type="domain" description="Prokaryotic-type class I peptide chain release factors" evidence="2">
    <location>
        <begin position="26"/>
        <end position="91"/>
    </location>
</feature>
<proteinExistence type="inferred from homology"/>
<dbReference type="SUPFAM" id="SSF75620">
    <property type="entry name" value="Release factor"/>
    <property type="match status" value="1"/>
</dbReference>
<dbReference type="AlphaFoldDB" id="A0AAE3VIT0"/>
<protein>
    <recommendedName>
        <fullName evidence="2">Prokaryotic-type class I peptide chain release factors domain-containing protein</fullName>
    </recommendedName>
</protein>
<dbReference type="Gene3D" id="3.30.160.20">
    <property type="match status" value="1"/>
</dbReference>
<sequence>MDSANANTHRDQWLSMSDDELFRLCRCDTRRGVGPGGQKRNKTESAVQLTHHLTGVSAMDDSSRSQHLNRQHALRKLRMEIALAIRLETTPTPTTEATAAEHAPSVNNALFALWAAHALDALHAADYRIADAAAALGMSTGRFNKELAKSPALWQKINQERTKRNLPPLRQ</sequence>
<dbReference type="InterPro" id="IPR045853">
    <property type="entry name" value="Pep_chain_release_fac_I_sf"/>
</dbReference>
<evidence type="ECO:0000313" key="4">
    <source>
        <dbReference type="Proteomes" id="UP001238163"/>
    </source>
</evidence>
<evidence type="ECO:0000313" key="3">
    <source>
        <dbReference type="EMBL" id="MDQ0290884.1"/>
    </source>
</evidence>
<evidence type="ECO:0000256" key="1">
    <source>
        <dbReference type="ARBA" id="ARBA00010835"/>
    </source>
</evidence>
<dbReference type="RefSeq" id="WP_307262891.1">
    <property type="nucleotide sequence ID" value="NZ_JAUSVL010000001.1"/>
</dbReference>
<dbReference type="InterPro" id="IPR050057">
    <property type="entry name" value="Prokaryotic/Mito_RF"/>
</dbReference>
<dbReference type="Proteomes" id="UP001238163">
    <property type="component" value="Unassembled WGS sequence"/>
</dbReference>
<keyword evidence="4" id="KW-1185">Reference proteome</keyword>
<dbReference type="EMBL" id="JAUSVL010000001">
    <property type="protein sequence ID" value="MDQ0290884.1"/>
    <property type="molecule type" value="Genomic_DNA"/>
</dbReference>
<dbReference type="PANTHER" id="PTHR43804:SF6">
    <property type="entry name" value="CLASS I PEPTIDE CHAIN RELEASE FACTOR"/>
    <property type="match status" value="1"/>
</dbReference>
<comment type="similarity">
    <text evidence="1">Belongs to the prokaryotic/mitochondrial release factor family.</text>
</comment>
<reference evidence="3" key="1">
    <citation type="submission" date="2023-07" db="EMBL/GenBank/DDBJ databases">
        <title>Genomic Encyclopedia of Type Strains, Phase IV (KMG-IV): sequencing the most valuable type-strain genomes for metagenomic binning, comparative biology and taxonomic classification.</title>
        <authorList>
            <person name="Goeker M."/>
        </authorList>
    </citation>
    <scope>NUCLEOTIDE SEQUENCE</scope>
    <source>
        <strain evidence="3">DSM 24202</strain>
    </source>
</reference>
<evidence type="ECO:0000259" key="2">
    <source>
        <dbReference type="Pfam" id="PF00472"/>
    </source>
</evidence>
<dbReference type="InterPro" id="IPR000352">
    <property type="entry name" value="Pep_chain_release_fac_I"/>
</dbReference>
<organism evidence="3 4">
    <name type="scientific">Oligosphaera ethanolica</name>
    <dbReference type="NCBI Taxonomy" id="760260"/>
    <lineage>
        <taxon>Bacteria</taxon>
        <taxon>Pseudomonadati</taxon>
        <taxon>Lentisphaerota</taxon>
        <taxon>Oligosphaeria</taxon>
        <taxon>Oligosphaerales</taxon>
        <taxon>Oligosphaeraceae</taxon>
        <taxon>Oligosphaera</taxon>
    </lineage>
</organism>
<dbReference type="PANTHER" id="PTHR43804">
    <property type="entry name" value="LD18447P"/>
    <property type="match status" value="1"/>
</dbReference>